<dbReference type="AlphaFoldDB" id="A0A2U2HNH6"/>
<accession>A0A2U2HNH6</accession>
<dbReference type="Proteomes" id="UP000241421">
    <property type="component" value="Unassembled WGS sequence"/>
</dbReference>
<proteinExistence type="predicted"/>
<gene>
    <name evidence="1" type="ORF">C7C56_008540</name>
</gene>
<protein>
    <submittedName>
        <fullName evidence="1">Uncharacterized protein</fullName>
    </submittedName>
</protein>
<evidence type="ECO:0000313" key="1">
    <source>
        <dbReference type="EMBL" id="PWF49074.1"/>
    </source>
</evidence>
<name>A0A2U2HNH6_9BURK</name>
<dbReference type="RefSeq" id="WP_106757017.1">
    <property type="nucleotide sequence ID" value="NZ_PXWF02000117.1"/>
</dbReference>
<dbReference type="EMBL" id="PXWF02000117">
    <property type="protein sequence ID" value="PWF49074.1"/>
    <property type="molecule type" value="Genomic_DNA"/>
</dbReference>
<sequence length="304" mass="33400">MSDFLIEGLATSACNIPPHADVIAVRQLSPEDMRARARQMLNQIGEHEVCSFDRGDWIRRDDHSVAYLPHGASAIVYHASGGMKYDSGLAPMEAMFERMHDKEHLTGMVAAAAAKLRIDQWAGDQGKIAFERLWQMKAQGADRDANMSEPVLTRVVGAYRHFVDGIPVLGAASVALRLAGSGALDSMSVQVRASASETLERVRIIDQELAARQISLQLSSLLGQAKEPLPRDVIESYGMQFGYINLGKRHAQRVLAPVFMAQVSLRHKLERQAYVLVVAATEKSYLPICHCGDEALPARSRARG</sequence>
<organism evidence="1 2">
    <name type="scientific">Massilia glaciei</name>
    <dbReference type="NCBI Taxonomy" id="1524097"/>
    <lineage>
        <taxon>Bacteria</taxon>
        <taxon>Pseudomonadati</taxon>
        <taxon>Pseudomonadota</taxon>
        <taxon>Betaproteobacteria</taxon>
        <taxon>Burkholderiales</taxon>
        <taxon>Oxalobacteraceae</taxon>
        <taxon>Telluria group</taxon>
        <taxon>Massilia</taxon>
    </lineage>
</organism>
<reference evidence="1 2" key="1">
    <citation type="submission" date="2018-04" db="EMBL/GenBank/DDBJ databases">
        <title>Massilia violaceinigra sp. nov., a novel purple-pigmented bacterium isolated from Tianshan glacier, Xinjiang, China.</title>
        <authorList>
            <person name="Wang H."/>
        </authorList>
    </citation>
    <scope>NUCLEOTIDE SEQUENCE [LARGE SCALE GENOMIC DNA]</scope>
    <source>
        <strain evidence="1 2">B448-2</strain>
    </source>
</reference>
<dbReference type="OrthoDB" id="4818829at2"/>
<keyword evidence="2" id="KW-1185">Reference proteome</keyword>
<comment type="caution">
    <text evidence="1">The sequence shown here is derived from an EMBL/GenBank/DDBJ whole genome shotgun (WGS) entry which is preliminary data.</text>
</comment>
<evidence type="ECO:0000313" key="2">
    <source>
        <dbReference type="Proteomes" id="UP000241421"/>
    </source>
</evidence>